<comment type="subcellular location">
    <subcellularLocation>
        <location evidence="1">Membrane</location>
    </subcellularLocation>
</comment>
<comment type="caution">
    <text evidence="6">The sequence shown here is derived from an EMBL/GenBank/DDBJ whole genome shotgun (WGS) entry which is preliminary data.</text>
</comment>
<organism evidence="6 7">
    <name type="scientific">Mesosutterella porci</name>
    <dbReference type="NCBI Taxonomy" id="2915351"/>
    <lineage>
        <taxon>Bacteria</taxon>
        <taxon>Pseudomonadati</taxon>
        <taxon>Pseudomonadota</taxon>
        <taxon>Betaproteobacteria</taxon>
        <taxon>Burkholderiales</taxon>
        <taxon>Sutterellaceae</taxon>
        <taxon>Mesosutterella</taxon>
    </lineage>
</organism>
<reference evidence="6 7" key="1">
    <citation type="submission" date="2022-02" db="EMBL/GenBank/DDBJ databases">
        <title>Mesosutterella porci, a novel member of the family Sutterellaceae from pig feces.</title>
        <authorList>
            <person name="Wylensek D."/>
            <person name="Clavel T."/>
        </authorList>
    </citation>
    <scope>NUCLEOTIDE SEQUENCE [LARGE SCALE GENOMIC DNA]</scope>
    <source>
        <strain evidence="7">oilRF-744-wt-GAM-9</strain>
    </source>
</reference>
<evidence type="ECO:0000313" key="6">
    <source>
        <dbReference type="EMBL" id="MCG5030083.1"/>
    </source>
</evidence>
<name>A0ABS9MPW6_9BURK</name>
<keyword evidence="4 5" id="KW-0472">Membrane</keyword>
<gene>
    <name evidence="6" type="ORF">MAF45_01260</name>
</gene>
<accession>A0ABS9MPW6</accession>
<dbReference type="RefSeq" id="WP_237977738.1">
    <property type="nucleotide sequence ID" value="NZ_JAKNCT010000001.1"/>
</dbReference>
<evidence type="ECO:0000256" key="1">
    <source>
        <dbReference type="ARBA" id="ARBA00004370"/>
    </source>
</evidence>
<evidence type="ECO:0000256" key="5">
    <source>
        <dbReference type="SAM" id="Phobius"/>
    </source>
</evidence>
<evidence type="ECO:0000256" key="4">
    <source>
        <dbReference type="ARBA" id="ARBA00023136"/>
    </source>
</evidence>
<keyword evidence="3 5" id="KW-1133">Transmembrane helix</keyword>
<protein>
    <submittedName>
        <fullName evidence="6">VirB3 family type IV secretion system protein</fullName>
    </submittedName>
</protein>
<evidence type="ECO:0000313" key="7">
    <source>
        <dbReference type="Proteomes" id="UP001297600"/>
    </source>
</evidence>
<dbReference type="InterPro" id="IPR007792">
    <property type="entry name" value="T4SS_VirB3/TrbD/AvhB"/>
</dbReference>
<proteinExistence type="predicted"/>
<sequence>MDITSPIFKGATRPACLFGVPIKPFIGVTLGCFIAGMWTWIPAAFACVPLVALMREVTREDDQKFRAIALRLHLLGLRSGIVRFAPTTRRRVP</sequence>
<keyword evidence="7" id="KW-1185">Reference proteome</keyword>
<evidence type="ECO:0000256" key="3">
    <source>
        <dbReference type="ARBA" id="ARBA00022989"/>
    </source>
</evidence>
<evidence type="ECO:0000256" key="2">
    <source>
        <dbReference type="ARBA" id="ARBA00022692"/>
    </source>
</evidence>
<dbReference type="Proteomes" id="UP001297600">
    <property type="component" value="Unassembled WGS sequence"/>
</dbReference>
<keyword evidence="2 5" id="KW-0812">Transmembrane</keyword>
<feature type="transmembrane region" description="Helical" evidence="5">
    <location>
        <begin position="25"/>
        <end position="54"/>
    </location>
</feature>
<dbReference type="EMBL" id="JAKNCT010000001">
    <property type="protein sequence ID" value="MCG5030083.1"/>
    <property type="molecule type" value="Genomic_DNA"/>
</dbReference>
<dbReference type="Pfam" id="PF05101">
    <property type="entry name" value="VirB3"/>
    <property type="match status" value="1"/>
</dbReference>